<dbReference type="KEGG" id="cpm:G5S_0298"/>
<dbReference type="Pfam" id="PF00490">
    <property type="entry name" value="ALAD"/>
    <property type="match status" value="1"/>
</dbReference>
<dbReference type="FunFam" id="3.20.20.70:FF:000019">
    <property type="entry name" value="Delta-aminolevulinic acid dehydratase"/>
    <property type="match status" value="1"/>
</dbReference>
<evidence type="ECO:0000256" key="3">
    <source>
        <dbReference type="ARBA" id="ARBA00012053"/>
    </source>
</evidence>
<dbReference type="GO" id="GO:0005829">
    <property type="term" value="C:cytosol"/>
    <property type="evidence" value="ECO:0007669"/>
    <property type="project" value="TreeGrafter"/>
</dbReference>
<dbReference type="InterPro" id="IPR030656">
    <property type="entry name" value="ALAD_AS"/>
</dbReference>
<evidence type="ECO:0000256" key="6">
    <source>
        <dbReference type="ARBA" id="ARBA00023239"/>
    </source>
</evidence>
<evidence type="ECO:0000256" key="7">
    <source>
        <dbReference type="ARBA" id="ARBA00023244"/>
    </source>
</evidence>
<dbReference type="EMBL" id="CP002608">
    <property type="protein sequence ID" value="AEB41306.1"/>
    <property type="molecule type" value="Genomic_DNA"/>
</dbReference>
<keyword evidence="10" id="KW-0460">Magnesium</keyword>
<dbReference type="AlphaFoldDB" id="A0AA34RCP1"/>
<reference evidence="13 14" key="1">
    <citation type="journal article" date="2011" name="J. Bacteriol.">
        <title>Genome sequence of the obligate intracellular animal pathogen Chlamydia pecorum E58.</title>
        <authorList>
            <person name="Mojica S."/>
            <person name="Huot Creasy H."/>
            <person name="Daugherty S."/>
            <person name="Read T.D."/>
            <person name="Kim T."/>
            <person name="Kaltenboeck B."/>
            <person name="Bavoil P."/>
            <person name="Myers G.S."/>
        </authorList>
    </citation>
    <scope>NUCLEOTIDE SEQUENCE [LARGE SCALE GENOMIC DNA]</scope>
    <source>
        <strain evidence="13 14">E58</strain>
    </source>
</reference>
<keyword evidence="6 11" id="KW-0456">Lyase</keyword>
<keyword evidence="7 11" id="KW-0627">Porphyrin biosynthesis</keyword>
<gene>
    <name evidence="13" type="primary">hemB</name>
    <name evidence="13" type="ordered locus">G5S_0298</name>
</gene>
<dbReference type="RefSeq" id="WP_013712384.1">
    <property type="nucleotide sequence ID" value="NC_015408.1"/>
</dbReference>
<dbReference type="SUPFAM" id="SSF51569">
    <property type="entry name" value="Aldolase"/>
    <property type="match status" value="1"/>
</dbReference>
<organism evidence="13 14">
    <name type="scientific">Chlamydia pecorum (strain ATCC VR-628 / DSM 29919 / E58)</name>
    <name type="common">Chlamydophila pecorum</name>
    <dbReference type="NCBI Taxonomy" id="331635"/>
    <lineage>
        <taxon>Bacteria</taxon>
        <taxon>Pseudomonadati</taxon>
        <taxon>Chlamydiota</taxon>
        <taxon>Chlamydiia</taxon>
        <taxon>Chlamydiales</taxon>
        <taxon>Chlamydiaceae</taxon>
        <taxon>Chlamydia/Chlamydophila group</taxon>
        <taxon>Chlamydia</taxon>
    </lineage>
</organism>
<evidence type="ECO:0000256" key="9">
    <source>
        <dbReference type="PIRSR" id="PIRSR001415-1"/>
    </source>
</evidence>
<evidence type="ECO:0000256" key="5">
    <source>
        <dbReference type="ARBA" id="ARBA00023133"/>
    </source>
</evidence>
<feature type="active site" description="Schiff-base intermediate with substrate" evidence="9">
    <location>
        <position position="200"/>
    </location>
</feature>
<keyword evidence="5" id="KW-0350">Heme biosynthesis</keyword>
<dbReference type="GO" id="GO:0008270">
    <property type="term" value="F:zinc ion binding"/>
    <property type="evidence" value="ECO:0007669"/>
    <property type="project" value="TreeGrafter"/>
</dbReference>
<evidence type="ECO:0000256" key="11">
    <source>
        <dbReference type="RuleBase" id="RU000515"/>
    </source>
</evidence>
<dbReference type="CDD" id="cd04823">
    <property type="entry name" value="ALAD_PBGS_aspartate_rich"/>
    <property type="match status" value="1"/>
</dbReference>
<feature type="active site" description="Schiff-base intermediate with substrate" evidence="9">
    <location>
        <position position="252"/>
    </location>
</feature>
<comment type="catalytic activity">
    <reaction evidence="8 11">
        <text>2 5-aminolevulinate = porphobilinogen + 2 H2O + H(+)</text>
        <dbReference type="Rhea" id="RHEA:24064"/>
        <dbReference type="ChEBI" id="CHEBI:15377"/>
        <dbReference type="ChEBI" id="CHEBI:15378"/>
        <dbReference type="ChEBI" id="CHEBI:58126"/>
        <dbReference type="ChEBI" id="CHEBI:356416"/>
        <dbReference type="EC" id="4.2.1.24"/>
    </reaction>
</comment>
<comment type="subunit">
    <text evidence="11">Homooctamer.</text>
</comment>
<dbReference type="SMART" id="SM01004">
    <property type="entry name" value="ALAD"/>
    <property type="match status" value="1"/>
</dbReference>
<dbReference type="PANTHER" id="PTHR11458">
    <property type="entry name" value="DELTA-AMINOLEVULINIC ACID DEHYDRATASE"/>
    <property type="match status" value="1"/>
</dbReference>
<feature type="binding site" evidence="10">
    <location>
        <position position="237"/>
    </location>
    <ligand>
        <name>Mg(2+)</name>
        <dbReference type="ChEBI" id="CHEBI:18420"/>
    </ligand>
</feature>
<dbReference type="InterPro" id="IPR001731">
    <property type="entry name" value="ALAD"/>
</dbReference>
<evidence type="ECO:0000256" key="1">
    <source>
        <dbReference type="ARBA" id="ARBA00004694"/>
    </source>
</evidence>
<protein>
    <recommendedName>
        <fullName evidence="4 11">Delta-aminolevulinic acid dehydratase</fullName>
        <ecNumber evidence="3 11">4.2.1.24</ecNumber>
    </recommendedName>
</protein>
<keyword evidence="14" id="KW-1185">Reference proteome</keyword>
<dbReference type="InterPro" id="IPR013785">
    <property type="entry name" value="Aldolase_TIM"/>
</dbReference>
<dbReference type="PROSITE" id="PS00169">
    <property type="entry name" value="D_ALA_DEHYDRATASE"/>
    <property type="match status" value="1"/>
</dbReference>
<evidence type="ECO:0000313" key="14">
    <source>
        <dbReference type="Proteomes" id="UP000008305"/>
    </source>
</evidence>
<comment type="similarity">
    <text evidence="2 12">Belongs to the ALAD family.</text>
</comment>
<dbReference type="PANTHER" id="PTHR11458:SF0">
    <property type="entry name" value="DELTA-AMINOLEVULINIC ACID DEHYDRATASE"/>
    <property type="match status" value="1"/>
</dbReference>
<evidence type="ECO:0000256" key="2">
    <source>
        <dbReference type="ARBA" id="ARBA00008055"/>
    </source>
</evidence>
<evidence type="ECO:0000256" key="10">
    <source>
        <dbReference type="PIRSR" id="PIRSR001415-5"/>
    </source>
</evidence>
<evidence type="ECO:0000313" key="13">
    <source>
        <dbReference type="EMBL" id="AEB41306.1"/>
    </source>
</evidence>
<dbReference type="Gene3D" id="3.20.20.70">
    <property type="entry name" value="Aldolase class I"/>
    <property type="match status" value="1"/>
</dbReference>
<dbReference type="NCBIfam" id="NF006762">
    <property type="entry name" value="PRK09283.1"/>
    <property type="match status" value="1"/>
</dbReference>
<evidence type="ECO:0000256" key="12">
    <source>
        <dbReference type="RuleBase" id="RU004161"/>
    </source>
</evidence>
<comment type="pathway">
    <text evidence="1">Porphyrin-containing compound metabolism; protoporphyrin-IX biosynthesis; coproporphyrinogen-III from 5-aminolevulinate: step 1/4.</text>
</comment>
<dbReference type="PRINTS" id="PR00144">
    <property type="entry name" value="DALDHYDRTASE"/>
</dbReference>
<dbReference type="GO" id="GO:0006783">
    <property type="term" value="P:heme biosynthetic process"/>
    <property type="evidence" value="ECO:0007669"/>
    <property type="project" value="UniProtKB-KW"/>
</dbReference>
<accession>A0AA34RCP1</accession>
<dbReference type="EC" id="4.2.1.24" evidence="3 11"/>
<evidence type="ECO:0000256" key="8">
    <source>
        <dbReference type="ARBA" id="ARBA00047651"/>
    </source>
</evidence>
<dbReference type="GO" id="GO:0004655">
    <property type="term" value="F:porphobilinogen synthase activity"/>
    <property type="evidence" value="ECO:0007669"/>
    <property type="project" value="UniProtKB-EC"/>
</dbReference>
<dbReference type="Proteomes" id="UP000008305">
    <property type="component" value="Chromosome"/>
</dbReference>
<dbReference type="PIRSF" id="PIRSF001415">
    <property type="entry name" value="Porphbilin_synth"/>
    <property type="match status" value="1"/>
</dbReference>
<keyword evidence="10" id="KW-0479">Metal-binding</keyword>
<evidence type="ECO:0000256" key="4">
    <source>
        <dbReference type="ARBA" id="ARBA00020771"/>
    </source>
</evidence>
<name>A0AA34RCP1_CHLPE</name>
<proteinExistence type="inferred from homology"/>
<sequence length="345" mass="38853">MRILDLPRRPRRNRKTAAIRELVAETALLPQDFICPFFIKDGNNVQEEVPSLPGVYRWSIDLLLKEIERLCRYGLRAVMLFPVVPSELKDAYGSYSSNPKNILCRGISQVKKRFPDLCVISDIALDPYTTHGHDGILSSEGEILNDESVHILGNIATLHAEMGADIVAPSDMMDGRIAYIRSKLDQVGFVQTLILSYSVKYASSLYHPFRDALSSHAQGDKQSYQMNPKNVLEALLESSLDEKEGADMLMVKPAGLYLDVLFRVRSQSKLPIVAYQVSGEYAMILAASHRGWVQKDAVLMEALVGIKRAGADMIVSYATPKVLKHLYEEREFFREPHVEKRSQIL</sequence>